<feature type="transmembrane region" description="Helical" evidence="6">
    <location>
        <begin position="130"/>
        <end position="149"/>
    </location>
</feature>
<feature type="transmembrane region" description="Helical" evidence="6">
    <location>
        <begin position="89"/>
        <end position="110"/>
    </location>
</feature>
<proteinExistence type="predicted"/>
<accession>A0ABW2V7U6</accession>
<sequence length="450" mass="48181">MIAVIRRTFGGKSLAGTIARTGAANFTILLVTTLTSLLTARLLGVVGKGELAAVLMWPTLIAGLIGFGIPTSFIYHVKRRHMDRPGIAGLLRVALAVQLAASLLAGLAAWFGMPYGLSEYRELVIRMAQWYTLFSILLTLGTGMLLALAQSVERFEIYNRLRLLIPALNLIGLAVQLPFGPLTLAGTTAAYGLTGALACGWGAVKLKEYFSATASAGMPLRPFFGYGLRVYGIELLGTLSSQIDKLMIVALLAPRDFGLYTVVYSLSRVFNVVQNAVANVIFPKAAGMEADKIVESVTRVFRISLAVMTAALLPGVIVGRFLLGLLFGQAFLEADVTFYLLSAECVVGGSSWVLASSFNALGRPGLVISRQSIAMVATIGLMFALIPLWGLEGLALALLAGAALRLLLSLAAFPICFGVPLRRVLYNREDAVHAVRLWRRLAYKKKGAGL</sequence>
<feature type="transmembrane region" description="Helical" evidence="6">
    <location>
        <begin position="396"/>
        <end position="419"/>
    </location>
</feature>
<evidence type="ECO:0000313" key="7">
    <source>
        <dbReference type="EMBL" id="MFC7750939.1"/>
    </source>
</evidence>
<keyword evidence="2" id="KW-1003">Cell membrane</keyword>
<reference evidence="8" key="1">
    <citation type="journal article" date="2019" name="Int. J. Syst. Evol. Microbiol.">
        <title>The Global Catalogue of Microorganisms (GCM) 10K type strain sequencing project: providing services to taxonomists for standard genome sequencing and annotation.</title>
        <authorList>
            <consortium name="The Broad Institute Genomics Platform"/>
            <consortium name="The Broad Institute Genome Sequencing Center for Infectious Disease"/>
            <person name="Wu L."/>
            <person name="Ma J."/>
        </authorList>
    </citation>
    <scope>NUCLEOTIDE SEQUENCE [LARGE SCALE GENOMIC DNA]</scope>
    <source>
        <strain evidence="8">JCM 18657</strain>
    </source>
</reference>
<organism evidence="7 8">
    <name type="scientific">Paenibacillus thermoaerophilus</name>
    <dbReference type="NCBI Taxonomy" id="1215385"/>
    <lineage>
        <taxon>Bacteria</taxon>
        <taxon>Bacillati</taxon>
        <taxon>Bacillota</taxon>
        <taxon>Bacilli</taxon>
        <taxon>Bacillales</taxon>
        <taxon>Paenibacillaceae</taxon>
        <taxon>Paenibacillus</taxon>
    </lineage>
</organism>
<feature type="transmembrane region" description="Helical" evidence="6">
    <location>
        <begin position="55"/>
        <end position="77"/>
    </location>
</feature>
<name>A0ABW2V7U6_9BACL</name>
<evidence type="ECO:0000256" key="5">
    <source>
        <dbReference type="ARBA" id="ARBA00023136"/>
    </source>
</evidence>
<evidence type="ECO:0000256" key="3">
    <source>
        <dbReference type="ARBA" id="ARBA00022692"/>
    </source>
</evidence>
<protein>
    <submittedName>
        <fullName evidence="7">Lipopolysaccharide biosynthesis protein</fullName>
    </submittedName>
</protein>
<keyword evidence="8" id="KW-1185">Reference proteome</keyword>
<dbReference type="EMBL" id="JBHTGQ010000031">
    <property type="protein sequence ID" value="MFC7750939.1"/>
    <property type="molecule type" value="Genomic_DNA"/>
</dbReference>
<feature type="transmembrane region" description="Helical" evidence="6">
    <location>
        <begin position="338"/>
        <end position="361"/>
    </location>
</feature>
<evidence type="ECO:0000256" key="1">
    <source>
        <dbReference type="ARBA" id="ARBA00004651"/>
    </source>
</evidence>
<keyword evidence="5 6" id="KW-0472">Membrane</keyword>
<evidence type="ECO:0000313" key="8">
    <source>
        <dbReference type="Proteomes" id="UP001596528"/>
    </source>
</evidence>
<dbReference type="RefSeq" id="WP_138789253.1">
    <property type="nucleotide sequence ID" value="NZ_JBHTGQ010000031.1"/>
</dbReference>
<keyword evidence="3 6" id="KW-0812">Transmembrane</keyword>
<evidence type="ECO:0000256" key="4">
    <source>
        <dbReference type="ARBA" id="ARBA00022989"/>
    </source>
</evidence>
<feature type="transmembrane region" description="Helical" evidence="6">
    <location>
        <begin position="373"/>
        <end position="390"/>
    </location>
</feature>
<comment type="caution">
    <text evidence="7">The sequence shown here is derived from an EMBL/GenBank/DDBJ whole genome shotgun (WGS) entry which is preliminary data.</text>
</comment>
<feature type="transmembrane region" description="Helical" evidence="6">
    <location>
        <begin position="161"/>
        <end position="179"/>
    </location>
</feature>
<feature type="transmembrane region" description="Helical" evidence="6">
    <location>
        <begin position="185"/>
        <end position="204"/>
    </location>
</feature>
<gene>
    <name evidence="7" type="ORF">ACFQWB_13510</name>
</gene>
<dbReference type="PANTHER" id="PTHR30250:SF31">
    <property type="entry name" value="INNER MEMBRANE PROTEIN YGHQ"/>
    <property type="match status" value="1"/>
</dbReference>
<evidence type="ECO:0000256" key="6">
    <source>
        <dbReference type="SAM" id="Phobius"/>
    </source>
</evidence>
<dbReference type="Pfam" id="PF13440">
    <property type="entry name" value="Polysacc_synt_3"/>
    <property type="match status" value="1"/>
</dbReference>
<feature type="transmembrane region" description="Helical" evidence="6">
    <location>
        <begin position="305"/>
        <end position="332"/>
    </location>
</feature>
<dbReference type="Proteomes" id="UP001596528">
    <property type="component" value="Unassembled WGS sequence"/>
</dbReference>
<feature type="transmembrane region" description="Helical" evidence="6">
    <location>
        <begin position="21"/>
        <end position="43"/>
    </location>
</feature>
<keyword evidence="4 6" id="KW-1133">Transmembrane helix</keyword>
<dbReference type="PANTHER" id="PTHR30250">
    <property type="entry name" value="PST FAMILY PREDICTED COLANIC ACID TRANSPORTER"/>
    <property type="match status" value="1"/>
</dbReference>
<dbReference type="InterPro" id="IPR050833">
    <property type="entry name" value="Poly_Biosynth_Transport"/>
</dbReference>
<evidence type="ECO:0000256" key="2">
    <source>
        <dbReference type="ARBA" id="ARBA00022475"/>
    </source>
</evidence>
<comment type="subcellular location">
    <subcellularLocation>
        <location evidence="1">Cell membrane</location>
        <topology evidence="1">Multi-pass membrane protein</topology>
    </subcellularLocation>
</comment>